<dbReference type="GO" id="GO:0005254">
    <property type="term" value="F:chloride channel activity"/>
    <property type="evidence" value="ECO:0007669"/>
    <property type="project" value="UniProtKB-KW"/>
</dbReference>
<evidence type="ECO:0000256" key="6">
    <source>
        <dbReference type="ARBA" id="ARBA00023136"/>
    </source>
</evidence>
<dbReference type="GO" id="GO:0034707">
    <property type="term" value="C:chloride channel complex"/>
    <property type="evidence" value="ECO:0007669"/>
    <property type="project" value="UniProtKB-KW"/>
</dbReference>
<keyword evidence="5" id="KW-0406">Ion transport</keyword>
<feature type="transmembrane region" description="Helical" evidence="11">
    <location>
        <begin position="214"/>
        <end position="238"/>
    </location>
</feature>
<keyword evidence="3 11" id="KW-0812">Transmembrane</keyword>
<feature type="transmembrane region" description="Helical" evidence="11">
    <location>
        <begin position="335"/>
        <end position="352"/>
    </location>
</feature>
<feature type="transmembrane region" description="Helical" evidence="11">
    <location>
        <begin position="405"/>
        <end position="427"/>
    </location>
</feature>
<keyword evidence="10" id="KW-0129">CBS domain</keyword>
<feature type="domain" description="CBS" evidence="12">
    <location>
        <begin position="591"/>
        <end position="649"/>
    </location>
</feature>
<dbReference type="FunFam" id="1.10.3080.10:FF:000018">
    <property type="entry name" value="Chloride transporter, ClC family"/>
    <property type="match status" value="1"/>
</dbReference>
<evidence type="ECO:0000256" key="7">
    <source>
        <dbReference type="ARBA" id="ARBA00023173"/>
    </source>
</evidence>
<dbReference type="SMART" id="SM00116">
    <property type="entry name" value="CBS"/>
    <property type="match status" value="2"/>
</dbReference>
<accession>A0A5B9QX25</accession>
<organism evidence="13 14">
    <name type="scientific">Roseimaritima ulvae</name>
    <dbReference type="NCBI Taxonomy" id="980254"/>
    <lineage>
        <taxon>Bacteria</taxon>
        <taxon>Pseudomonadati</taxon>
        <taxon>Planctomycetota</taxon>
        <taxon>Planctomycetia</taxon>
        <taxon>Pirellulales</taxon>
        <taxon>Pirellulaceae</taxon>
        <taxon>Roseimaritima</taxon>
    </lineage>
</organism>
<dbReference type="EMBL" id="CP042914">
    <property type="protein sequence ID" value="QEG43577.1"/>
    <property type="molecule type" value="Genomic_DNA"/>
</dbReference>
<evidence type="ECO:0000256" key="2">
    <source>
        <dbReference type="ARBA" id="ARBA00022448"/>
    </source>
</evidence>
<dbReference type="SUPFAM" id="SSF54631">
    <property type="entry name" value="CBS-domain pair"/>
    <property type="match status" value="1"/>
</dbReference>
<evidence type="ECO:0000256" key="8">
    <source>
        <dbReference type="ARBA" id="ARBA00023214"/>
    </source>
</evidence>
<keyword evidence="2" id="KW-0813">Transport</keyword>
<feature type="transmembrane region" description="Helical" evidence="11">
    <location>
        <begin position="470"/>
        <end position="492"/>
    </location>
</feature>
<feature type="transmembrane region" description="Helical" evidence="11">
    <location>
        <begin position="119"/>
        <end position="140"/>
    </location>
</feature>
<reference evidence="13 14" key="1">
    <citation type="submission" date="2019-08" db="EMBL/GenBank/DDBJ databases">
        <title>Deep-cultivation of Planctomycetes and their phenomic and genomic characterization uncovers novel biology.</title>
        <authorList>
            <person name="Wiegand S."/>
            <person name="Jogler M."/>
            <person name="Boedeker C."/>
            <person name="Pinto D."/>
            <person name="Vollmers J."/>
            <person name="Rivas-Marin E."/>
            <person name="Kohn T."/>
            <person name="Peeters S.H."/>
            <person name="Heuer A."/>
            <person name="Rast P."/>
            <person name="Oberbeckmann S."/>
            <person name="Bunk B."/>
            <person name="Jeske O."/>
            <person name="Meyerdierks A."/>
            <person name="Storesund J.E."/>
            <person name="Kallscheuer N."/>
            <person name="Luecker S."/>
            <person name="Lage O.M."/>
            <person name="Pohl T."/>
            <person name="Merkel B.J."/>
            <person name="Hornburger P."/>
            <person name="Mueller R.-W."/>
            <person name="Bruemmer F."/>
            <person name="Labrenz M."/>
            <person name="Spormann A.M."/>
            <person name="Op den Camp H."/>
            <person name="Overmann J."/>
            <person name="Amann R."/>
            <person name="Jetten M.S.M."/>
            <person name="Mascher T."/>
            <person name="Medema M.H."/>
            <person name="Devos D.P."/>
            <person name="Kaster A.-K."/>
            <person name="Ovreas L."/>
            <person name="Rohde M."/>
            <person name="Galperin M.Y."/>
            <person name="Jogler C."/>
        </authorList>
    </citation>
    <scope>NUCLEOTIDE SEQUENCE [LARGE SCALE GENOMIC DNA]</scope>
    <source>
        <strain evidence="13 14">UC8</strain>
    </source>
</reference>
<dbReference type="Pfam" id="PF00571">
    <property type="entry name" value="CBS"/>
    <property type="match status" value="2"/>
</dbReference>
<dbReference type="Gene3D" id="3.10.580.10">
    <property type="entry name" value="CBS-domain"/>
    <property type="match status" value="1"/>
</dbReference>
<dbReference type="KEGG" id="rul:UC8_56280"/>
<dbReference type="Gene3D" id="1.10.3080.10">
    <property type="entry name" value="Clc chloride channel"/>
    <property type="match status" value="1"/>
</dbReference>
<keyword evidence="6 11" id="KW-0472">Membrane</keyword>
<comment type="subcellular location">
    <subcellularLocation>
        <location evidence="1">Membrane</location>
        <topology evidence="1">Multi-pass membrane protein</topology>
    </subcellularLocation>
</comment>
<dbReference type="InterPro" id="IPR014743">
    <property type="entry name" value="Cl-channel_core"/>
</dbReference>
<evidence type="ECO:0000256" key="9">
    <source>
        <dbReference type="ARBA" id="ARBA00023303"/>
    </source>
</evidence>
<evidence type="ECO:0000313" key="13">
    <source>
        <dbReference type="EMBL" id="QEG43577.1"/>
    </source>
</evidence>
<name>A0A5B9QX25_9BACT</name>
<evidence type="ECO:0000313" key="14">
    <source>
        <dbReference type="Proteomes" id="UP000325286"/>
    </source>
</evidence>
<keyword evidence="4 11" id="KW-1133">Transmembrane helix</keyword>
<dbReference type="Pfam" id="PF00654">
    <property type="entry name" value="Voltage_CLC"/>
    <property type="match status" value="1"/>
</dbReference>
<keyword evidence="8" id="KW-0868">Chloride</keyword>
<dbReference type="CDD" id="cd00400">
    <property type="entry name" value="Voltage_gated_ClC"/>
    <property type="match status" value="1"/>
</dbReference>
<dbReference type="InterPro" id="IPR050368">
    <property type="entry name" value="ClC-type_chloride_channel"/>
</dbReference>
<protein>
    <submittedName>
        <fullName evidence="13">H(+)/Cl(-) exchange transporter ClcA</fullName>
    </submittedName>
</protein>
<evidence type="ECO:0000256" key="3">
    <source>
        <dbReference type="ARBA" id="ARBA00022692"/>
    </source>
</evidence>
<evidence type="ECO:0000256" key="4">
    <source>
        <dbReference type="ARBA" id="ARBA00022989"/>
    </source>
</evidence>
<dbReference type="PROSITE" id="PS51371">
    <property type="entry name" value="CBS"/>
    <property type="match status" value="2"/>
</dbReference>
<evidence type="ECO:0000259" key="12">
    <source>
        <dbReference type="PROSITE" id="PS51371"/>
    </source>
</evidence>
<evidence type="ECO:0000256" key="11">
    <source>
        <dbReference type="SAM" id="Phobius"/>
    </source>
</evidence>
<dbReference type="PANTHER" id="PTHR43427">
    <property type="entry name" value="CHLORIDE CHANNEL PROTEIN CLC-E"/>
    <property type="match status" value="1"/>
</dbReference>
<keyword evidence="7" id="KW-0869">Chloride channel</keyword>
<proteinExistence type="predicted"/>
<keyword evidence="9" id="KW-0407">Ion channel</keyword>
<dbReference type="InterPro" id="IPR046342">
    <property type="entry name" value="CBS_dom_sf"/>
</dbReference>
<feature type="transmembrane region" description="Helical" evidence="11">
    <location>
        <begin position="61"/>
        <end position="82"/>
    </location>
</feature>
<dbReference type="PANTHER" id="PTHR43427:SF6">
    <property type="entry name" value="CHLORIDE CHANNEL PROTEIN CLC-E"/>
    <property type="match status" value="1"/>
</dbReference>
<evidence type="ECO:0000256" key="5">
    <source>
        <dbReference type="ARBA" id="ARBA00023065"/>
    </source>
</evidence>
<feature type="transmembrane region" description="Helical" evidence="11">
    <location>
        <begin position="439"/>
        <end position="463"/>
    </location>
</feature>
<evidence type="ECO:0000256" key="10">
    <source>
        <dbReference type="PROSITE-ProRule" id="PRU00703"/>
    </source>
</evidence>
<dbReference type="SUPFAM" id="SSF81340">
    <property type="entry name" value="Clc chloride channel"/>
    <property type="match status" value="1"/>
</dbReference>
<dbReference type="InterPro" id="IPR001807">
    <property type="entry name" value="ClC"/>
</dbReference>
<feature type="transmembrane region" description="Helical" evidence="11">
    <location>
        <begin position="295"/>
        <end position="314"/>
    </location>
</feature>
<dbReference type="PRINTS" id="PR00762">
    <property type="entry name" value="CLCHANNEL"/>
</dbReference>
<feature type="domain" description="CBS" evidence="12">
    <location>
        <begin position="526"/>
        <end position="584"/>
    </location>
</feature>
<evidence type="ECO:0000256" key="1">
    <source>
        <dbReference type="ARBA" id="ARBA00004141"/>
    </source>
</evidence>
<dbReference type="InterPro" id="IPR000644">
    <property type="entry name" value="CBS_dom"/>
</dbReference>
<gene>
    <name evidence="13" type="primary">clcA</name>
    <name evidence="13" type="ORF">UC8_56280</name>
</gene>
<dbReference type="Proteomes" id="UP000325286">
    <property type="component" value="Chromosome"/>
</dbReference>
<feature type="transmembrane region" description="Helical" evidence="11">
    <location>
        <begin position="372"/>
        <end position="393"/>
    </location>
</feature>
<dbReference type="AlphaFoldDB" id="A0A5B9QX25"/>
<sequence>MTDKPWSGARLFCAGVVRNASAGASCSAPPALFERSFSLRESVKLISQVIDALDIRSSGRWFLYSTLVGVAAGVGASAFYVLGQIVIRYTLGEFAGYTPATAEGEQALFADADTPFRPWMIVVVMTLGGLVSGTLVYWLAPEADGAGGNTAIDAFHNRRGDIRGRVPIVKLIASAVTLGTGGSGGQEGPIALIGAGIGSWLGARMKLSHRDRRVLLAAGMGAGVGAIFRAPLAGALFAGEILYSDADLEADVIVPAATASIVAYSVFTQVLPAESRFLTLFGEDLHHTFTTPLELIPYMGLAAAVIGGGILYVSTFEAMGRWFRKLPIIAHLRPAIGAALAGLVGMAMLYGFNGDQRALAVLGIGYGTLQETLTAASGVGATMLFAIALVKILTTSLTIGSGGSGGVFGPSMVIGGCLGAAVGLVFQQWMPGLGIEPEAFAVVGMAGFFAGVARAPISTIIMVRALTGDFGLLVPTMLVTTLTFITCARWKLYRRQVPTRMDSKAHRGDFLVDVLEGLLVRDVFHRDRKVMMINESMTLDEIVHLLADNHQHYFPVVNREGAMVGIFSDDDVRSYLYNDSIWRLAVASDVMVSEFVSVSPDDDLNTALKRFTSMNLDELPVLDPDQPGKLLGMLRRKETIAAYNQRLMEHKQAAADA</sequence>
<dbReference type="CDD" id="cd04613">
    <property type="entry name" value="CBS_pair_voltage-gated_CLC_bac"/>
    <property type="match status" value="1"/>
</dbReference>
<keyword evidence="14" id="KW-1185">Reference proteome</keyword>